<dbReference type="InParanoid" id="B8BZM2"/>
<dbReference type="HOGENOM" id="CLU_287970_0_0_1"/>
<dbReference type="AlphaFoldDB" id="B8BZM2"/>
<protein>
    <submittedName>
        <fullName evidence="2">Uncharacterized protein</fullName>
    </submittedName>
</protein>
<dbReference type="PaxDb" id="35128-Thaps22311"/>
<feature type="compositionally biased region" description="Polar residues" evidence="1">
    <location>
        <begin position="173"/>
        <end position="184"/>
    </location>
</feature>
<feature type="compositionally biased region" description="Basic residues" evidence="1">
    <location>
        <begin position="752"/>
        <end position="762"/>
    </location>
</feature>
<feature type="compositionally biased region" description="Gly residues" evidence="1">
    <location>
        <begin position="428"/>
        <end position="438"/>
    </location>
</feature>
<feature type="compositionally biased region" description="Basic residues" evidence="1">
    <location>
        <begin position="614"/>
        <end position="628"/>
    </location>
</feature>
<sequence length="1069" mass="117312">MAAKQPKSITTKRGTKPQYTPLNITYTNHSSGGRRSDVMMHSSSLSSSGGESENDDRPPIKLTKSKPASRRNSSNNNKNARSNDKLLTNSASKSAGSKASNCKGLSSSNNKNNMEMSPVRVRDNKRRFYGAQSADERKLRRKTASTGKSSKKDYTKDKSNTGCNKSGGDDKTSSLQDENSYPINSKSSAKKLAELSIDEDLLNESDLEEEFDLLNDNDNGGDVFDPNNCTDGSNNNNKSDDEEEIEEATVAATAVESDDEVVSPVKRLFVSNTKKRRIIEEDHDESEEEEDATVQLEGEESGEDLIGAPSKEAKKRRVSESSDGEGEPPIKKVKPKPTTKKEPNSNKSTVKKFNVSSKKTPISTGGGASSKEIKKKLAHLVGKATNKSLYVQKKLAKAAAATLAAAGEEEDSHASDLDDASVDERYAVGGGGAKGGGSNWEDTSSKTKDSRSRKKLVAMSRSSTSSTNKKREKNSFEFDEDTVAQDDEDMHSSDDEKSGDEESEYHPTQADDLIVGVGVVSRPRRFSSRNQQKENVADDVVVMTEMKTSGKRGGGRRTKKKKKEEEVVVQSEDEDIDVEPSKQKSTRTSHRVKKTAEKELMSEDEDIEEESVHKQKKKRSTTSRRGKKRAVENELMSEDEASDVERRTFRRVKKTAGKELTSNDEDVVEAPRRKRFIPKGEATKSQSTKTKKQPEQPLLSDSAEPTDNEAVAIKGSKKKKLAKNLQLENEESDVEPPKKKSPRDSAVFMKIASKRVSGRQGKKLTDGVLSEVDEHVAVPPSEKAGRCKRTGSSNSKGRGELSDSDGEAGVRTDNGNDEEEDDFWEADGGGNDDPFDVFEPEDDISAPKEVVLEKKSGRKRKKNSTSCGRAGLSDIFTQRDPATCSSNSNAEEEEEVEAPANKTKNGDKSKGVEPTGESQSESVKKQEEGNTTSSGNETVDATTFVQFSTRHISEDPEKYRAAVQSQYYQSEGSSSTQSHSNSKAGLSAVISRDEKETRSKHTNDELLGVLVILKEKHEKSREIKKQTNKCAAAWGDSLKQETKLDGEIEVLLAKAHRLAKGRWETTTIM</sequence>
<feature type="region of interest" description="Disordered" evidence="1">
    <location>
        <begin position="1"/>
        <end position="188"/>
    </location>
</feature>
<feature type="compositionally biased region" description="Basic residues" evidence="1">
    <location>
        <begin position="584"/>
        <end position="593"/>
    </location>
</feature>
<feature type="compositionally biased region" description="Low complexity" evidence="1">
    <location>
        <begin position="42"/>
        <end position="51"/>
    </location>
</feature>
<feature type="compositionally biased region" description="Low complexity" evidence="1">
    <location>
        <begin position="89"/>
        <end position="117"/>
    </location>
</feature>
<feature type="compositionally biased region" description="Acidic residues" evidence="1">
    <location>
        <begin position="815"/>
        <end position="825"/>
    </location>
</feature>
<feature type="compositionally biased region" description="Low complexity" evidence="1">
    <location>
        <begin position="70"/>
        <end position="80"/>
    </location>
</feature>
<feature type="compositionally biased region" description="Acidic residues" evidence="1">
    <location>
        <begin position="833"/>
        <end position="844"/>
    </location>
</feature>
<feature type="region of interest" description="Disordered" evidence="1">
    <location>
        <begin position="398"/>
        <end position="1001"/>
    </location>
</feature>
<gene>
    <name evidence="2" type="ORF">THAPSDRAFT_22311</name>
</gene>
<feature type="compositionally biased region" description="Basic and acidic residues" evidence="1">
    <location>
        <begin position="951"/>
        <end position="960"/>
    </location>
</feature>
<dbReference type="OMA" id="ANGRETH"/>
<feature type="region of interest" description="Disordered" evidence="1">
    <location>
        <begin position="208"/>
        <end position="372"/>
    </location>
</feature>
<feature type="compositionally biased region" description="Low complexity" evidence="1">
    <location>
        <begin position="216"/>
        <end position="228"/>
    </location>
</feature>
<feature type="compositionally biased region" description="Low complexity" evidence="1">
    <location>
        <begin position="964"/>
        <end position="982"/>
    </location>
</feature>
<reference evidence="2 3" key="2">
    <citation type="journal article" date="2008" name="Nature">
        <title>The Phaeodactylum genome reveals the evolutionary history of diatom genomes.</title>
        <authorList>
            <person name="Bowler C."/>
            <person name="Allen A.E."/>
            <person name="Badger J.H."/>
            <person name="Grimwood J."/>
            <person name="Jabbari K."/>
            <person name="Kuo A."/>
            <person name="Maheswari U."/>
            <person name="Martens C."/>
            <person name="Maumus F."/>
            <person name="Otillar R.P."/>
            <person name="Rayko E."/>
            <person name="Salamov A."/>
            <person name="Vandepoele K."/>
            <person name="Beszteri B."/>
            <person name="Gruber A."/>
            <person name="Heijde M."/>
            <person name="Katinka M."/>
            <person name="Mock T."/>
            <person name="Valentin K."/>
            <person name="Verret F."/>
            <person name="Berges J.A."/>
            <person name="Brownlee C."/>
            <person name="Cadoret J.P."/>
            <person name="Chiovitti A."/>
            <person name="Choi C.J."/>
            <person name="Coesel S."/>
            <person name="De Martino A."/>
            <person name="Detter J.C."/>
            <person name="Durkin C."/>
            <person name="Falciatore A."/>
            <person name="Fournet J."/>
            <person name="Haruta M."/>
            <person name="Huysman M.J."/>
            <person name="Jenkins B.D."/>
            <person name="Jiroutova K."/>
            <person name="Jorgensen R.E."/>
            <person name="Joubert Y."/>
            <person name="Kaplan A."/>
            <person name="Kroger N."/>
            <person name="Kroth P.G."/>
            <person name="La Roche J."/>
            <person name="Lindquist E."/>
            <person name="Lommer M."/>
            <person name="Martin-Jezequel V."/>
            <person name="Lopez P.J."/>
            <person name="Lucas S."/>
            <person name="Mangogna M."/>
            <person name="McGinnis K."/>
            <person name="Medlin L.K."/>
            <person name="Montsant A."/>
            <person name="Oudot-Le Secq M.P."/>
            <person name="Napoli C."/>
            <person name="Obornik M."/>
            <person name="Parker M.S."/>
            <person name="Petit J.L."/>
            <person name="Porcel B.M."/>
            <person name="Poulsen N."/>
            <person name="Robison M."/>
            <person name="Rychlewski L."/>
            <person name="Rynearson T.A."/>
            <person name="Schmutz J."/>
            <person name="Shapiro H."/>
            <person name="Siaut M."/>
            <person name="Stanley M."/>
            <person name="Sussman M.R."/>
            <person name="Taylor A.R."/>
            <person name="Vardi A."/>
            <person name="von Dassow P."/>
            <person name="Vyverman W."/>
            <person name="Willis A."/>
            <person name="Wyrwicz L.S."/>
            <person name="Rokhsar D.S."/>
            <person name="Weissenbach J."/>
            <person name="Armbrust E.V."/>
            <person name="Green B.R."/>
            <person name="Van de Peer Y."/>
            <person name="Grigoriev I.V."/>
        </authorList>
    </citation>
    <scope>NUCLEOTIDE SEQUENCE [LARGE SCALE GENOMIC DNA]</scope>
    <source>
        <strain evidence="2 3">CCMP1335</strain>
    </source>
</reference>
<evidence type="ECO:0000313" key="2">
    <source>
        <dbReference type="EMBL" id="EED92905.1"/>
    </source>
</evidence>
<accession>B8BZM2</accession>
<name>B8BZM2_THAPS</name>
<reference evidence="2 3" key="1">
    <citation type="journal article" date="2004" name="Science">
        <title>The genome of the diatom Thalassiosira pseudonana: ecology, evolution, and metabolism.</title>
        <authorList>
            <person name="Armbrust E.V."/>
            <person name="Berges J.A."/>
            <person name="Bowler C."/>
            <person name="Green B.R."/>
            <person name="Martinez D."/>
            <person name="Putnam N.H."/>
            <person name="Zhou S."/>
            <person name="Allen A.E."/>
            <person name="Apt K.E."/>
            <person name="Bechner M."/>
            <person name="Brzezinski M.A."/>
            <person name="Chaal B.K."/>
            <person name="Chiovitti A."/>
            <person name="Davis A.K."/>
            <person name="Demarest M.S."/>
            <person name="Detter J.C."/>
            <person name="Glavina T."/>
            <person name="Goodstein D."/>
            <person name="Hadi M.Z."/>
            <person name="Hellsten U."/>
            <person name="Hildebrand M."/>
            <person name="Jenkins B.D."/>
            <person name="Jurka J."/>
            <person name="Kapitonov V.V."/>
            <person name="Kroger N."/>
            <person name="Lau W.W."/>
            <person name="Lane T.W."/>
            <person name="Larimer F.W."/>
            <person name="Lippmeier J.C."/>
            <person name="Lucas S."/>
            <person name="Medina M."/>
            <person name="Montsant A."/>
            <person name="Obornik M."/>
            <person name="Parker M.S."/>
            <person name="Palenik B."/>
            <person name="Pazour G.J."/>
            <person name="Richardson P.M."/>
            <person name="Rynearson T.A."/>
            <person name="Saito M.A."/>
            <person name="Schwartz D.C."/>
            <person name="Thamatrakoln K."/>
            <person name="Valentin K."/>
            <person name="Vardi A."/>
            <person name="Wilkerson F.P."/>
            <person name="Rokhsar D.S."/>
        </authorList>
    </citation>
    <scope>NUCLEOTIDE SEQUENCE [LARGE SCALE GENOMIC DNA]</scope>
    <source>
        <strain evidence="2 3">CCMP1335</strain>
    </source>
</reference>
<organism evidence="2 3">
    <name type="scientific">Thalassiosira pseudonana</name>
    <name type="common">Marine diatom</name>
    <name type="synonym">Cyclotella nana</name>
    <dbReference type="NCBI Taxonomy" id="35128"/>
    <lineage>
        <taxon>Eukaryota</taxon>
        <taxon>Sar</taxon>
        <taxon>Stramenopiles</taxon>
        <taxon>Ochrophyta</taxon>
        <taxon>Bacillariophyta</taxon>
        <taxon>Coscinodiscophyceae</taxon>
        <taxon>Thalassiosirophycidae</taxon>
        <taxon>Thalassiosirales</taxon>
        <taxon>Thalassiosiraceae</taxon>
        <taxon>Thalassiosira</taxon>
    </lineage>
</organism>
<dbReference type="RefSeq" id="XP_002289368.1">
    <property type="nucleotide sequence ID" value="XM_002289332.1"/>
</dbReference>
<feature type="compositionally biased region" description="Acidic residues" evidence="1">
    <location>
        <begin position="477"/>
        <end position="489"/>
    </location>
</feature>
<dbReference type="GeneID" id="7446120"/>
<evidence type="ECO:0000313" key="3">
    <source>
        <dbReference type="Proteomes" id="UP000001449"/>
    </source>
</evidence>
<feature type="compositionally biased region" description="Basic and acidic residues" evidence="1">
    <location>
        <begin position="991"/>
        <end position="1001"/>
    </location>
</feature>
<feature type="compositionally biased region" description="Basic and acidic residues" evidence="1">
    <location>
        <begin position="150"/>
        <end position="159"/>
    </location>
</feature>
<dbReference type="EMBL" id="CM000641">
    <property type="protein sequence ID" value="EED92905.1"/>
    <property type="molecule type" value="Genomic_DNA"/>
</dbReference>
<dbReference type="KEGG" id="tps:THAPSDRAFT_22311"/>
<feature type="compositionally biased region" description="Polar residues" evidence="1">
    <location>
        <begin position="7"/>
        <end position="33"/>
    </location>
</feature>
<feature type="compositionally biased region" description="Basic and acidic residues" evidence="1">
    <location>
        <begin position="412"/>
        <end position="426"/>
    </location>
</feature>
<dbReference type="Proteomes" id="UP000001449">
    <property type="component" value="Chromosome 4"/>
</dbReference>
<feature type="compositionally biased region" description="Polar residues" evidence="1">
    <location>
        <begin position="929"/>
        <end position="950"/>
    </location>
</feature>
<feature type="compositionally biased region" description="Basic residues" evidence="1">
    <location>
        <begin position="549"/>
        <end position="562"/>
    </location>
</feature>
<evidence type="ECO:0000256" key="1">
    <source>
        <dbReference type="SAM" id="MobiDB-lite"/>
    </source>
</evidence>
<keyword evidence="3" id="KW-1185">Reference proteome</keyword>
<feature type="compositionally biased region" description="Polar residues" evidence="1">
    <location>
        <begin position="354"/>
        <end position="363"/>
    </location>
</feature>
<feature type="compositionally biased region" description="Acidic residues" evidence="1">
    <location>
        <begin position="281"/>
        <end position="303"/>
    </location>
</feature>
<proteinExistence type="predicted"/>